<organism evidence="1 2">
    <name type="scientific">Limobrevibacterium gyesilva</name>
    <dbReference type="NCBI Taxonomy" id="2991712"/>
    <lineage>
        <taxon>Bacteria</taxon>
        <taxon>Pseudomonadati</taxon>
        <taxon>Pseudomonadota</taxon>
        <taxon>Alphaproteobacteria</taxon>
        <taxon>Acetobacterales</taxon>
        <taxon>Acetobacteraceae</taxon>
        <taxon>Limobrevibacterium</taxon>
    </lineage>
</organism>
<dbReference type="PANTHER" id="PTHR36513:SF1">
    <property type="entry name" value="TRANSMEMBRANE PROTEIN"/>
    <property type="match status" value="1"/>
</dbReference>
<evidence type="ECO:0000313" key="1">
    <source>
        <dbReference type="EMBL" id="MCW3475187.1"/>
    </source>
</evidence>
<protein>
    <submittedName>
        <fullName evidence="1">Alpha/beta hydrolase</fullName>
    </submittedName>
</protein>
<dbReference type="Pfam" id="PF05990">
    <property type="entry name" value="DUF900"/>
    <property type="match status" value="1"/>
</dbReference>
<name>A0AA42CHP3_9PROT</name>
<dbReference type="SUPFAM" id="SSF53474">
    <property type="entry name" value="alpha/beta-Hydrolases"/>
    <property type="match status" value="1"/>
</dbReference>
<dbReference type="PANTHER" id="PTHR36513">
    <property type="entry name" value="ABC TRANSMEMBRANE TYPE-1 DOMAIN-CONTAINING PROTEIN"/>
    <property type="match status" value="1"/>
</dbReference>
<proteinExistence type="predicted"/>
<reference evidence="1" key="2">
    <citation type="submission" date="2022-10" db="EMBL/GenBank/DDBJ databases">
        <authorList>
            <person name="Trinh H.N."/>
        </authorList>
    </citation>
    <scope>NUCLEOTIDE SEQUENCE</scope>
    <source>
        <strain evidence="1">RN2-1</strain>
    </source>
</reference>
<evidence type="ECO:0000313" key="2">
    <source>
        <dbReference type="Proteomes" id="UP001165679"/>
    </source>
</evidence>
<accession>A0AA42CHP3</accession>
<keyword evidence="1" id="KW-0378">Hydrolase</keyword>
<dbReference type="InterPro" id="IPR010297">
    <property type="entry name" value="DUF900_hydrolase"/>
</dbReference>
<reference evidence="1" key="1">
    <citation type="submission" date="2022-09" db="EMBL/GenBank/DDBJ databases">
        <title>Rhodovastum sp. nov. RN2-1 isolated from soil in Seongnam, South Korea.</title>
        <authorList>
            <person name="Le N.T."/>
        </authorList>
    </citation>
    <scope>NUCLEOTIDE SEQUENCE</scope>
    <source>
        <strain evidence="1">RN2-1</strain>
    </source>
</reference>
<dbReference type="Proteomes" id="UP001165679">
    <property type="component" value="Unassembled WGS sequence"/>
</dbReference>
<gene>
    <name evidence="1" type="ORF">OL599_11445</name>
</gene>
<keyword evidence="2" id="KW-1185">Reference proteome</keyword>
<dbReference type="GO" id="GO:0016787">
    <property type="term" value="F:hydrolase activity"/>
    <property type="evidence" value="ECO:0007669"/>
    <property type="project" value="UniProtKB-KW"/>
</dbReference>
<comment type="caution">
    <text evidence="1">The sequence shown here is derived from an EMBL/GenBank/DDBJ whole genome shotgun (WGS) entry which is preliminary data.</text>
</comment>
<dbReference type="RefSeq" id="WP_264713883.1">
    <property type="nucleotide sequence ID" value="NZ_JAPDNT010000007.1"/>
</dbReference>
<dbReference type="InterPro" id="IPR029058">
    <property type="entry name" value="AB_hydrolase_fold"/>
</dbReference>
<sequence>MPNILFATNRQRLLDSAAGLPDFGDETLPASAGALSCATATVTDITLAAPASGDIVAISPLNQDGFADKDLEPVLRSQNDILVFVHGAANSFTDAIKRAAYNKSWMGAATVPGASSVFDVIAFTWPARPYVLADIIGDYSDYRHDQAQARQSAFHFGLFLRELQALQQRIGTRRLHLLCHSMGNYMLGSAVEAWFAANPQPGPPLFDEIVLAAADESASTFSAPNGGRLSNLWRLGREITVYYNNNDVAMALSHVVNRDFRLGYDGPPDKADTRFYSPNVYEFVDCTGVNDLISGVLDSPDRSHQYYRQSPTVRADIVATLAGQTPTRLRYDANANAYSLFPAPVIVAARGGADAPDHQPV</sequence>
<dbReference type="AlphaFoldDB" id="A0AA42CHP3"/>
<dbReference type="EMBL" id="JAPDNT010000007">
    <property type="protein sequence ID" value="MCW3475187.1"/>
    <property type="molecule type" value="Genomic_DNA"/>
</dbReference>